<protein>
    <submittedName>
        <fullName evidence="6">14-3-3 protein</fullName>
    </submittedName>
</protein>
<keyword evidence="7" id="KW-1185">Reference proteome</keyword>
<dbReference type="PROSITE" id="PS00796">
    <property type="entry name" value="1433_1"/>
    <property type="match status" value="1"/>
</dbReference>
<evidence type="ECO:0000259" key="5">
    <source>
        <dbReference type="SMART" id="SM00101"/>
    </source>
</evidence>
<dbReference type="InterPro" id="IPR000308">
    <property type="entry name" value="14-3-3"/>
</dbReference>
<feature type="compositionally biased region" description="Basic and acidic residues" evidence="4">
    <location>
        <begin position="681"/>
        <end position="693"/>
    </location>
</feature>
<accession>A0A0P1BAT5</accession>
<dbReference type="PROSITE" id="PS50082">
    <property type="entry name" value="WD_REPEATS_2"/>
    <property type="match status" value="1"/>
</dbReference>
<dbReference type="SMART" id="SM00320">
    <property type="entry name" value="WD40"/>
    <property type="match status" value="3"/>
</dbReference>
<dbReference type="Gene3D" id="1.20.190.20">
    <property type="entry name" value="14-3-3 domain"/>
    <property type="match status" value="1"/>
</dbReference>
<dbReference type="InterPro" id="IPR015943">
    <property type="entry name" value="WD40/YVTN_repeat-like_dom_sf"/>
</dbReference>
<evidence type="ECO:0000256" key="3">
    <source>
        <dbReference type="RuleBase" id="RU003466"/>
    </source>
</evidence>
<dbReference type="InterPro" id="IPR036815">
    <property type="entry name" value="14-3-3_dom_sf"/>
</dbReference>
<dbReference type="InterPro" id="IPR023410">
    <property type="entry name" value="14-3-3_domain"/>
</dbReference>
<dbReference type="SUPFAM" id="SSF50978">
    <property type="entry name" value="WD40 repeat-like"/>
    <property type="match status" value="1"/>
</dbReference>
<feature type="region of interest" description="Disordered" evidence="4">
    <location>
        <begin position="205"/>
        <end position="228"/>
    </location>
</feature>
<dbReference type="InterPro" id="IPR001680">
    <property type="entry name" value="WD40_rpt"/>
</dbReference>
<dbReference type="OrthoDB" id="10260625at2759"/>
<reference evidence="6 7" key="1">
    <citation type="submission" date="2014-09" db="EMBL/GenBank/DDBJ databases">
        <authorList>
            <person name="Magalhaes I.L.F."/>
            <person name="Oliveira U."/>
            <person name="Santos F.R."/>
            <person name="Vidigal T.H.D.A."/>
            <person name="Brescovit A.D."/>
            <person name="Santos A.J."/>
        </authorList>
    </citation>
    <scope>NUCLEOTIDE SEQUENCE [LARGE SCALE GENOMIC DNA]</scope>
</reference>
<evidence type="ECO:0000256" key="4">
    <source>
        <dbReference type="SAM" id="MobiDB-lite"/>
    </source>
</evidence>
<dbReference type="PRINTS" id="PR00305">
    <property type="entry name" value="1433ZETA"/>
</dbReference>
<dbReference type="SUPFAM" id="SSF48445">
    <property type="entry name" value="14-3-3 protein"/>
    <property type="match status" value="1"/>
</dbReference>
<feature type="compositionally biased region" description="Polar residues" evidence="4">
    <location>
        <begin position="134"/>
        <end position="143"/>
    </location>
</feature>
<dbReference type="Gene3D" id="2.130.10.10">
    <property type="entry name" value="YVTN repeat-like/Quinoprotein amine dehydrogenase"/>
    <property type="match status" value="1"/>
</dbReference>
<dbReference type="Pfam" id="PF00244">
    <property type="entry name" value="14-3-3"/>
    <property type="match status" value="1"/>
</dbReference>
<feature type="region of interest" description="Disordered" evidence="4">
    <location>
        <begin position="672"/>
        <end position="693"/>
    </location>
</feature>
<comment type="similarity">
    <text evidence="1 3">Belongs to the 14-3-3 family.</text>
</comment>
<feature type="region of interest" description="Disordered" evidence="4">
    <location>
        <begin position="122"/>
        <end position="143"/>
    </location>
</feature>
<dbReference type="PROSITE" id="PS00797">
    <property type="entry name" value="1433_2"/>
    <property type="match status" value="1"/>
</dbReference>
<evidence type="ECO:0000256" key="1">
    <source>
        <dbReference type="ARBA" id="ARBA00006141"/>
    </source>
</evidence>
<evidence type="ECO:0000313" key="7">
    <source>
        <dbReference type="Proteomes" id="UP000054845"/>
    </source>
</evidence>
<feature type="repeat" description="WD" evidence="2">
    <location>
        <begin position="356"/>
        <end position="381"/>
    </location>
</feature>
<dbReference type="EMBL" id="CCYA01000149">
    <property type="protein sequence ID" value="CEH12328.1"/>
    <property type="molecule type" value="Genomic_DNA"/>
</dbReference>
<dbReference type="SMART" id="SM00101">
    <property type="entry name" value="14_3_3"/>
    <property type="match status" value="1"/>
</dbReference>
<feature type="domain" description="14-3-3" evidence="5">
    <location>
        <begin position="437"/>
        <end position="678"/>
    </location>
</feature>
<evidence type="ECO:0000256" key="2">
    <source>
        <dbReference type="PROSITE-ProRule" id="PRU00221"/>
    </source>
</evidence>
<dbReference type="Proteomes" id="UP000054845">
    <property type="component" value="Unassembled WGS sequence"/>
</dbReference>
<dbReference type="STRING" id="401625.A0A0P1BAT5"/>
<dbReference type="Pfam" id="PF00400">
    <property type="entry name" value="WD40"/>
    <property type="match status" value="1"/>
</dbReference>
<dbReference type="InterPro" id="IPR023409">
    <property type="entry name" value="14-3-3_CS"/>
</dbReference>
<dbReference type="PANTHER" id="PTHR18860">
    <property type="entry name" value="14-3-3 PROTEIN"/>
    <property type="match status" value="1"/>
</dbReference>
<organism evidence="6 7">
    <name type="scientific">Ceraceosorus bombacis</name>
    <dbReference type="NCBI Taxonomy" id="401625"/>
    <lineage>
        <taxon>Eukaryota</taxon>
        <taxon>Fungi</taxon>
        <taxon>Dikarya</taxon>
        <taxon>Basidiomycota</taxon>
        <taxon>Ustilaginomycotina</taxon>
        <taxon>Exobasidiomycetes</taxon>
        <taxon>Ceraceosorales</taxon>
        <taxon>Ceraceosoraceae</taxon>
        <taxon>Ceraceosorus</taxon>
    </lineage>
</organism>
<dbReference type="AlphaFoldDB" id="A0A0P1BAT5"/>
<dbReference type="InterPro" id="IPR036322">
    <property type="entry name" value="WD40_repeat_dom_sf"/>
</dbReference>
<sequence>MSASYLLSAESWSGLAPAWAILTLPSNLGHGAALSAHADGRIRLWMPLPSGNAALLASVPHASARGEDEAQRGTGIGVGFLTGHQLSKEGDAWGVLSSAMDGSISYWRLDLQKLLQAGEEAVHGDEQGAASHHSPATAQQRQTDLLTPVASVEALAAPFPSGEKAMEAYATALSPTGESFSASGEGIIGMYDLGRSGSAAQVASDESTASGSFARPRRRIALPEKPRNYTKERKNFGTCLAYNSSGNLLACGTDSGQVFVYSADAGTLLATISDHALPIRFVSFSASMPGSPTTDHLHVCSEDQALTLHDVMHLSNRAIALRAQPTSAMDIDQETQASTVVANLRHPGWVTSAAQGPLLASTSTDGSVRLWDTGSGGPRRMVAQLREGPRRQSVKPTTITPALATCIIFESSTTHSLFSPYTKTSIFQTSNIMSETREDSVYLAKLAEQAERYEEMVENMKRVASSDQELTVEERNLLSVAYKNVIGARRASWRIVSSIEQKEESKGNETQVTMIKKYREKIEAELAQICEDILDVLDKHLIPSAASGESKVFYHKMKGDYHRYLAEFATGDKRKDSADKSLEAYKAASDVAVTELPPTHPIRLGLALNFSVFYYEILNSPDRACHLAKQAFDDAIAELDTLSEESYKDSTLIMQLLRDNLTLWTSDMADAAAPEGAAAPEKVEDKPAEAGEA</sequence>
<name>A0A0P1BAT5_9BASI</name>
<dbReference type="FunFam" id="1.20.190.20:FF:000002">
    <property type="entry name" value="14-3-3 protein epsilon"/>
    <property type="match status" value="1"/>
</dbReference>
<evidence type="ECO:0000313" key="6">
    <source>
        <dbReference type="EMBL" id="CEH12328.1"/>
    </source>
</evidence>
<dbReference type="CDD" id="cd11309">
    <property type="entry name" value="14-3-3_fungi"/>
    <property type="match status" value="1"/>
</dbReference>
<keyword evidence="2" id="KW-0853">WD repeat</keyword>
<proteinExistence type="inferred from homology"/>